<evidence type="ECO:0000313" key="2">
    <source>
        <dbReference type="Proteomes" id="UP000278351"/>
    </source>
</evidence>
<protein>
    <submittedName>
        <fullName evidence="1">Uncharacterized protein</fullName>
    </submittedName>
</protein>
<reference evidence="1 2" key="1">
    <citation type="submission" date="2018-11" db="EMBL/GenBank/DDBJ databases">
        <title>Chitinophaga lutea sp.nov., isolate from arsenic contaminated soil.</title>
        <authorList>
            <person name="Zong Y."/>
        </authorList>
    </citation>
    <scope>NUCLEOTIDE SEQUENCE [LARGE SCALE GENOMIC DNA]</scope>
    <source>
        <strain evidence="1 2">ZY74</strain>
    </source>
</reference>
<gene>
    <name evidence="1" type="ORF">EGT74_24315</name>
</gene>
<dbReference type="Proteomes" id="UP000278351">
    <property type="component" value="Unassembled WGS sequence"/>
</dbReference>
<comment type="caution">
    <text evidence="1">The sequence shown here is derived from an EMBL/GenBank/DDBJ whole genome shotgun (WGS) entry which is preliminary data.</text>
</comment>
<sequence length="95" mass="10945">MQNDILFNLMENSDFQVKCYGEYMELSKKADRLANESTWKVFKAIHSGHADFLRQTAQAHLDKHLEIENKIRVQTNSQIMVSAHGLIDLQDILGL</sequence>
<dbReference type="AlphaFoldDB" id="A0A3N4PA44"/>
<proteinExistence type="predicted"/>
<organism evidence="1 2">
    <name type="scientific">Chitinophaga lutea</name>
    <dbReference type="NCBI Taxonomy" id="2488634"/>
    <lineage>
        <taxon>Bacteria</taxon>
        <taxon>Pseudomonadati</taxon>
        <taxon>Bacteroidota</taxon>
        <taxon>Chitinophagia</taxon>
        <taxon>Chitinophagales</taxon>
        <taxon>Chitinophagaceae</taxon>
        <taxon>Chitinophaga</taxon>
    </lineage>
</organism>
<accession>A0A3N4PA44</accession>
<name>A0A3N4PA44_9BACT</name>
<dbReference type="EMBL" id="RPDH01000003">
    <property type="protein sequence ID" value="RPE05512.1"/>
    <property type="molecule type" value="Genomic_DNA"/>
</dbReference>
<dbReference type="RefSeq" id="WP_123849156.1">
    <property type="nucleotide sequence ID" value="NZ_RPDH01000003.1"/>
</dbReference>
<keyword evidence="2" id="KW-1185">Reference proteome</keyword>
<evidence type="ECO:0000313" key="1">
    <source>
        <dbReference type="EMBL" id="RPE05512.1"/>
    </source>
</evidence>